<evidence type="ECO:0008006" key="4">
    <source>
        <dbReference type="Google" id="ProtNLM"/>
    </source>
</evidence>
<protein>
    <recommendedName>
        <fullName evidence="4">Chromosome partition protein Smc</fullName>
    </recommendedName>
</protein>
<organism evidence="2 3">
    <name type="scientific">Candidatus Sherwoodlollariibacterium unditelluris</name>
    <dbReference type="NCBI Taxonomy" id="1974757"/>
    <lineage>
        <taxon>Bacteria</taxon>
        <taxon>Pseudomonadati</taxon>
        <taxon>Candidatus Omnitrophota</taxon>
        <taxon>Candidatus Sherwoodlollariibacterium</taxon>
    </lineage>
</organism>
<reference evidence="2 3" key="1">
    <citation type="submission" date="2017-09" db="EMBL/GenBank/DDBJ databases">
        <title>Depth-based differentiation of microbial function through sediment-hosted aquifers and enrichment of novel symbionts in the deep terrestrial subsurface.</title>
        <authorList>
            <person name="Probst A.J."/>
            <person name="Ladd B."/>
            <person name="Jarett J.K."/>
            <person name="Geller-Mcgrath D.E."/>
            <person name="Sieber C.M."/>
            <person name="Emerson J.B."/>
            <person name="Anantharaman K."/>
            <person name="Thomas B.C."/>
            <person name="Malmstrom R."/>
            <person name="Stieglmeier M."/>
            <person name="Klingl A."/>
            <person name="Woyke T."/>
            <person name="Ryan C.M."/>
            <person name="Banfield J.F."/>
        </authorList>
    </citation>
    <scope>NUCLEOTIDE SEQUENCE [LARGE SCALE GENOMIC DNA]</scope>
    <source>
        <strain evidence="2">CG23_combo_of_CG06-09_8_20_14_all_41_10</strain>
    </source>
</reference>
<sequence length="272" mass="30214">MDIKGRLAVILLVILMLVSLSAAGMGFYLYQKEHAKNIELEEKIEELSTKQKATEAKLLEAENTLSSLEIKFKEASSHISDLTNELSQEKASKAEVVSNLEQIKSDLEQQKGLRLDLENKLNQARDKLRSMRNKLDALESERKNLESKVKDLESNPQGVELGKIVVSPEVITAEPQIKKTSLAKKAKEAVLAEKPIEGKVLVVNKEYNFVVINLGSRDGVGLGQVFSISRGNNYIGDVKIEKLHDSMAAASFLSDEIKDKIKEGDKVVKRAK</sequence>
<evidence type="ECO:0000313" key="3">
    <source>
        <dbReference type="Proteomes" id="UP000231292"/>
    </source>
</evidence>
<dbReference type="EMBL" id="PCRK01000067">
    <property type="protein sequence ID" value="PIP19416.1"/>
    <property type="molecule type" value="Genomic_DNA"/>
</dbReference>
<dbReference type="Proteomes" id="UP000231292">
    <property type="component" value="Unassembled WGS sequence"/>
</dbReference>
<dbReference type="Gene3D" id="1.10.287.1490">
    <property type="match status" value="1"/>
</dbReference>
<dbReference type="AlphaFoldDB" id="A0A2G9YJL6"/>
<gene>
    <name evidence="2" type="ORF">COX41_03005</name>
</gene>
<keyword evidence="1" id="KW-0175">Coiled coil</keyword>
<evidence type="ECO:0000313" key="2">
    <source>
        <dbReference type="EMBL" id="PIP19416.1"/>
    </source>
</evidence>
<accession>A0A2G9YJL6</accession>
<proteinExistence type="predicted"/>
<evidence type="ECO:0000256" key="1">
    <source>
        <dbReference type="SAM" id="Coils"/>
    </source>
</evidence>
<feature type="coiled-coil region" evidence="1">
    <location>
        <begin position="30"/>
        <end position="155"/>
    </location>
</feature>
<dbReference type="SUPFAM" id="SSF57997">
    <property type="entry name" value="Tropomyosin"/>
    <property type="match status" value="1"/>
</dbReference>
<name>A0A2G9YJL6_9BACT</name>
<comment type="caution">
    <text evidence="2">The sequence shown here is derived from an EMBL/GenBank/DDBJ whole genome shotgun (WGS) entry which is preliminary data.</text>
</comment>